<reference evidence="5 6" key="1">
    <citation type="journal article" date="2015" name="Genome Biol. Evol.">
        <title>Phylogenomic analyses indicate that early fungi evolved digesting cell walls of algal ancestors of land plants.</title>
        <authorList>
            <person name="Chang Y."/>
            <person name="Wang S."/>
            <person name="Sekimoto S."/>
            <person name="Aerts A.L."/>
            <person name="Choi C."/>
            <person name="Clum A."/>
            <person name="LaButti K.M."/>
            <person name="Lindquist E.A."/>
            <person name="Yee Ngan C."/>
            <person name="Ohm R.A."/>
            <person name="Salamov A.A."/>
            <person name="Grigoriev I.V."/>
            <person name="Spatafora J.W."/>
            <person name="Berbee M.L."/>
        </authorList>
    </citation>
    <scope>NUCLEOTIDE SEQUENCE [LARGE SCALE GENOMIC DNA]</scope>
    <source>
        <strain evidence="5 6">JEL478</strain>
    </source>
</reference>
<dbReference type="Proteomes" id="UP000070544">
    <property type="component" value="Unassembled WGS sequence"/>
</dbReference>
<keyword evidence="2" id="KW-0539">Nucleus</keyword>
<feature type="region of interest" description="Disordered" evidence="3">
    <location>
        <begin position="141"/>
        <end position="162"/>
    </location>
</feature>
<dbReference type="GO" id="GO:0045944">
    <property type="term" value="P:positive regulation of transcription by RNA polymerase II"/>
    <property type="evidence" value="ECO:0007669"/>
    <property type="project" value="EnsemblFungi"/>
</dbReference>
<sequence length="162" mass="18216">MEEDDLGDAGGPSGGADEELSLPKATMQKLIQEMMPKDLQVSKEARELITECCVEFIHLLSSEANDVCEREQRKTISGDHVIKALKDLGFEDYAPEVEAVQKEHEKEIKQQRERKVNRLQDSGLSEEALLKQQEELFAQAKAKMEQQLGGSQSQSQVEQSQE</sequence>
<dbReference type="OrthoDB" id="601405at2759"/>
<dbReference type="OMA" id="RDAKFKK"/>
<dbReference type="GO" id="GO:0046982">
    <property type="term" value="F:protein heterodimerization activity"/>
    <property type="evidence" value="ECO:0007669"/>
    <property type="project" value="InterPro"/>
</dbReference>
<dbReference type="GO" id="GO:0017054">
    <property type="term" value="C:negative cofactor 2 complex"/>
    <property type="evidence" value="ECO:0007669"/>
    <property type="project" value="EnsemblFungi"/>
</dbReference>
<dbReference type="GO" id="GO:0016251">
    <property type="term" value="F:RNA polymerase II general transcription initiation factor activity"/>
    <property type="evidence" value="ECO:0007669"/>
    <property type="project" value="TreeGrafter"/>
</dbReference>
<evidence type="ECO:0000256" key="3">
    <source>
        <dbReference type="SAM" id="MobiDB-lite"/>
    </source>
</evidence>
<dbReference type="GO" id="GO:0003714">
    <property type="term" value="F:transcription corepressor activity"/>
    <property type="evidence" value="ECO:0007669"/>
    <property type="project" value="EnsemblFungi"/>
</dbReference>
<evidence type="ECO:0000313" key="5">
    <source>
        <dbReference type="EMBL" id="KXS20137.1"/>
    </source>
</evidence>
<gene>
    <name evidence="5" type="ORF">M427DRAFT_402996</name>
</gene>
<feature type="region of interest" description="Disordered" evidence="3">
    <location>
        <begin position="101"/>
        <end position="124"/>
    </location>
</feature>
<dbReference type="Gene3D" id="1.10.20.10">
    <property type="entry name" value="Histone, subunit A"/>
    <property type="match status" value="1"/>
</dbReference>
<feature type="compositionally biased region" description="Low complexity" evidence="3">
    <location>
        <begin position="145"/>
        <end position="162"/>
    </location>
</feature>
<evidence type="ECO:0000256" key="1">
    <source>
        <dbReference type="ARBA" id="ARBA00004123"/>
    </source>
</evidence>
<dbReference type="PANTHER" id="PTHR46138">
    <property type="entry name" value="PROTEIN DR1"/>
    <property type="match status" value="1"/>
</dbReference>
<evidence type="ECO:0000256" key="2">
    <source>
        <dbReference type="ARBA" id="ARBA00023242"/>
    </source>
</evidence>
<dbReference type="PANTHER" id="PTHR46138:SF1">
    <property type="entry name" value="PROTEIN DR1"/>
    <property type="match status" value="1"/>
</dbReference>
<dbReference type="AlphaFoldDB" id="A0A139ATV5"/>
<dbReference type="InterPro" id="IPR003958">
    <property type="entry name" value="CBFA_NFYB_domain"/>
</dbReference>
<dbReference type="EMBL" id="KQ965736">
    <property type="protein sequence ID" value="KXS20137.1"/>
    <property type="molecule type" value="Genomic_DNA"/>
</dbReference>
<evidence type="ECO:0000313" key="6">
    <source>
        <dbReference type="Proteomes" id="UP000070544"/>
    </source>
</evidence>
<dbReference type="STRING" id="1344416.A0A139ATV5"/>
<dbReference type="SUPFAM" id="SSF47113">
    <property type="entry name" value="Histone-fold"/>
    <property type="match status" value="1"/>
</dbReference>
<dbReference type="GO" id="GO:0016480">
    <property type="term" value="P:negative regulation of transcription by RNA polymerase III"/>
    <property type="evidence" value="ECO:0007669"/>
    <property type="project" value="EnsemblFungi"/>
</dbReference>
<proteinExistence type="predicted"/>
<dbReference type="GO" id="GO:0034605">
    <property type="term" value="P:cellular response to heat"/>
    <property type="evidence" value="ECO:0007669"/>
    <property type="project" value="EnsemblFungi"/>
</dbReference>
<feature type="region of interest" description="Disordered" evidence="3">
    <location>
        <begin position="1"/>
        <end position="21"/>
    </location>
</feature>
<dbReference type="GO" id="GO:0003713">
    <property type="term" value="F:transcription coactivator activity"/>
    <property type="evidence" value="ECO:0007669"/>
    <property type="project" value="EnsemblFungi"/>
</dbReference>
<evidence type="ECO:0000259" key="4">
    <source>
        <dbReference type="Pfam" id="PF00808"/>
    </source>
</evidence>
<accession>A0A139ATV5</accession>
<feature type="domain" description="Transcription factor CBF/NF-Y/archaeal histone" evidence="4">
    <location>
        <begin position="21"/>
        <end position="85"/>
    </location>
</feature>
<dbReference type="GO" id="GO:0017055">
    <property type="term" value="P:negative regulation of RNA polymerase II transcription preinitiation complex assembly"/>
    <property type="evidence" value="ECO:0007669"/>
    <property type="project" value="EnsemblFungi"/>
</dbReference>
<dbReference type="FunFam" id="1.10.20.10:FF:000019">
    <property type="entry name" value="Negative cofactor 2 beta"/>
    <property type="match status" value="1"/>
</dbReference>
<organism evidence="5 6">
    <name type="scientific">Gonapodya prolifera (strain JEL478)</name>
    <name type="common">Monoblepharis prolifera</name>
    <dbReference type="NCBI Taxonomy" id="1344416"/>
    <lineage>
        <taxon>Eukaryota</taxon>
        <taxon>Fungi</taxon>
        <taxon>Fungi incertae sedis</taxon>
        <taxon>Chytridiomycota</taxon>
        <taxon>Chytridiomycota incertae sedis</taxon>
        <taxon>Monoblepharidomycetes</taxon>
        <taxon>Monoblepharidales</taxon>
        <taxon>Gonapodyaceae</taxon>
        <taxon>Gonapodya</taxon>
    </lineage>
</organism>
<keyword evidence="6" id="KW-1185">Reference proteome</keyword>
<comment type="subcellular location">
    <subcellularLocation>
        <location evidence="1">Nucleus</location>
    </subcellularLocation>
</comment>
<dbReference type="GO" id="GO:0003682">
    <property type="term" value="F:chromatin binding"/>
    <property type="evidence" value="ECO:0007669"/>
    <property type="project" value="EnsemblFungi"/>
</dbReference>
<dbReference type="Pfam" id="PF00808">
    <property type="entry name" value="CBFD_NFYB_HMF"/>
    <property type="match status" value="1"/>
</dbReference>
<dbReference type="CDD" id="cd22905">
    <property type="entry name" value="HFD_Dr1"/>
    <property type="match status" value="1"/>
</dbReference>
<feature type="compositionally biased region" description="Basic and acidic residues" evidence="3">
    <location>
        <begin position="101"/>
        <end position="118"/>
    </location>
</feature>
<dbReference type="GO" id="GO:0001046">
    <property type="term" value="F:core promoter sequence-specific DNA binding"/>
    <property type="evidence" value="ECO:0007669"/>
    <property type="project" value="EnsemblFungi"/>
</dbReference>
<dbReference type="InterPro" id="IPR009072">
    <property type="entry name" value="Histone-fold"/>
</dbReference>
<dbReference type="GO" id="GO:0017025">
    <property type="term" value="F:TBP-class protein binding"/>
    <property type="evidence" value="ECO:0007669"/>
    <property type="project" value="EnsemblFungi"/>
</dbReference>
<dbReference type="InterPro" id="IPR042225">
    <property type="entry name" value="Ncb2"/>
</dbReference>
<dbReference type="GO" id="GO:0051123">
    <property type="term" value="P:RNA polymerase II preinitiation complex assembly"/>
    <property type="evidence" value="ECO:0007669"/>
    <property type="project" value="EnsemblFungi"/>
</dbReference>
<name>A0A139ATV5_GONPJ</name>
<protein>
    <submittedName>
        <fullName evidence="5">Histone-fold-containing protein</fullName>
    </submittedName>
</protein>